<gene>
    <name evidence="5" type="ORF">M413DRAFT_27735</name>
</gene>
<keyword evidence="2" id="KW-0072">Autophagy</keyword>
<dbReference type="GO" id="GO:0006914">
    <property type="term" value="P:autophagy"/>
    <property type="evidence" value="ECO:0007669"/>
    <property type="project" value="UniProtKB-KW"/>
</dbReference>
<evidence type="ECO:0000256" key="1">
    <source>
        <dbReference type="ARBA" id="ARBA00005246"/>
    </source>
</evidence>
<dbReference type="HOGENOM" id="CLU_576259_0_0_1"/>
<dbReference type="Pfam" id="PF10033">
    <property type="entry name" value="ATG13"/>
    <property type="match status" value="1"/>
</dbReference>
<feature type="region of interest" description="Disordered" evidence="3">
    <location>
        <begin position="409"/>
        <end position="429"/>
    </location>
</feature>
<evidence type="ECO:0000256" key="3">
    <source>
        <dbReference type="SAM" id="MobiDB-lite"/>
    </source>
</evidence>
<dbReference type="AlphaFoldDB" id="A0A0C3CAZ0"/>
<organism evidence="5 6">
    <name type="scientific">Hebeloma cylindrosporum</name>
    <dbReference type="NCBI Taxonomy" id="76867"/>
    <lineage>
        <taxon>Eukaryota</taxon>
        <taxon>Fungi</taxon>
        <taxon>Dikarya</taxon>
        <taxon>Basidiomycota</taxon>
        <taxon>Agaricomycotina</taxon>
        <taxon>Agaricomycetes</taxon>
        <taxon>Agaricomycetidae</taxon>
        <taxon>Agaricales</taxon>
        <taxon>Agaricineae</taxon>
        <taxon>Hymenogastraceae</taxon>
        <taxon>Hebeloma</taxon>
    </lineage>
</organism>
<reference evidence="6" key="2">
    <citation type="submission" date="2015-01" db="EMBL/GenBank/DDBJ databases">
        <title>Evolutionary Origins and Diversification of the Mycorrhizal Mutualists.</title>
        <authorList>
            <consortium name="DOE Joint Genome Institute"/>
            <consortium name="Mycorrhizal Genomics Consortium"/>
            <person name="Kohler A."/>
            <person name="Kuo A."/>
            <person name="Nagy L.G."/>
            <person name="Floudas D."/>
            <person name="Copeland A."/>
            <person name="Barry K.W."/>
            <person name="Cichocki N."/>
            <person name="Veneault-Fourrey C."/>
            <person name="LaButti K."/>
            <person name="Lindquist E.A."/>
            <person name="Lipzen A."/>
            <person name="Lundell T."/>
            <person name="Morin E."/>
            <person name="Murat C."/>
            <person name="Riley R."/>
            <person name="Ohm R."/>
            <person name="Sun H."/>
            <person name="Tunlid A."/>
            <person name="Henrissat B."/>
            <person name="Grigoriev I.V."/>
            <person name="Hibbett D.S."/>
            <person name="Martin F."/>
        </authorList>
    </citation>
    <scope>NUCLEOTIDE SEQUENCE [LARGE SCALE GENOMIC DNA]</scope>
    <source>
        <strain evidence="6">h7</strain>
    </source>
</reference>
<comment type="similarity">
    <text evidence="1 2">Belongs to the ATG13 family. Fungi subfamily.</text>
</comment>
<evidence type="ECO:0000313" key="5">
    <source>
        <dbReference type="EMBL" id="KIM41374.1"/>
    </source>
</evidence>
<dbReference type="InterPro" id="IPR036570">
    <property type="entry name" value="HORMA_dom_sf"/>
</dbReference>
<evidence type="ECO:0000256" key="2">
    <source>
        <dbReference type="RuleBase" id="RU361214"/>
    </source>
</evidence>
<dbReference type="Gene3D" id="3.30.900.10">
    <property type="entry name" value="HORMA domain"/>
    <property type="match status" value="1"/>
</dbReference>
<protein>
    <recommendedName>
        <fullName evidence="2">Autophagy-related protein 13</fullName>
    </recommendedName>
</protein>
<proteinExistence type="inferred from homology"/>
<name>A0A0C3CAZ0_HEBCY</name>
<sequence>MPISNPFSDAPDRIAHDFYTKLWRLVYEFRATEALSTPHNPDSLYWYEHETAADEFCGNTLPDSSYPSRFLPNLQKYRHISKNRAIGREPMIVEVILLLPQPSKALTSSRMPEPIILETWKLSLADGQSNLTGSILHQRSRMYDECQRFCLAIHVCINELPTAEFIRQIHDSPANSAMGLKIALRLGSGSGNSIEEQFVAYGWARPPIRTYTFPPISHVYGNFILSTTCIMDSNRLLADLSLWKYYPGQLGIALFRDYFQIRGKAGFFPGVSGDRLQKEMENPRATLASEKFLPPGISKLLHIWDPMMSDSSYGWGKLAERLIQLRSSEGYILPPSVDKFNDPLRLLDADDHDPDNEFLPPDDQSPSYSSRFGIPIPRKKIRFLDDHEDAQRLLKYIIHQKVRSRRRVINSASTAGSRPSPMISGASDPITPEYCTKSINSPPHAICQQFGAKKAYSEDFLEFLA</sequence>
<dbReference type="GO" id="GO:1990316">
    <property type="term" value="C:Atg1/ULK1 kinase complex"/>
    <property type="evidence" value="ECO:0007669"/>
    <property type="project" value="InterPro"/>
</dbReference>
<feature type="domain" description="Autophagy-related protein 13 N-terminal" evidence="4">
    <location>
        <begin position="16"/>
        <end position="228"/>
    </location>
</feature>
<dbReference type="Proteomes" id="UP000053424">
    <property type="component" value="Unassembled WGS sequence"/>
</dbReference>
<evidence type="ECO:0000313" key="6">
    <source>
        <dbReference type="Proteomes" id="UP000053424"/>
    </source>
</evidence>
<dbReference type="InterPro" id="IPR018731">
    <property type="entry name" value="Atg13_N"/>
</dbReference>
<dbReference type="EMBL" id="KN831780">
    <property type="protein sequence ID" value="KIM41374.1"/>
    <property type="molecule type" value="Genomic_DNA"/>
</dbReference>
<reference evidence="5 6" key="1">
    <citation type="submission" date="2014-04" db="EMBL/GenBank/DDBJ databases">
        <authorList>
            <consortium name="DOE Joint Genome Institute"/>
            <person name="Kuo A."/>
            <person name="Gay G."/>
            <person name="Dore J."/>
            <person name="Kohler A."/>
            <person name="Nagy L.G."/>
            <person name="Floudas D."/>
            <person name="Copeland A."/>
            <person name="Barry K.W."/>
            <person name="Cichocki N."/>
            <person name="Veneault-Fourrey C."/>
            <person name="LaButti K."/>
            <person name="Lindquist E.A."/>
            <person name="Lipzen A."/>
            <person name="Lundell T."/>
            <person name="Morin E."/>
            <person name="Murat C."/>
            <person name="Sun H."/>
            <person name="Tunlid A."/>
            <person name="Henrissat B."/>
            <person name="Grigoriev I.V."/>
            <person name="Hibbett D.S."/>
            <person name="Martin F."/>
            <person name="Nordberg H.P."/>
            <person name="Cantor M.N."/>
            <person name="Hua S.X."/>
        </authorList>
    </citation>
    <scope>NUCLEOTIDE SEQUENCE [LARGE SCALE GENOMIC DNA]</scope>
    <source>
        <strain evidence="6">h7</strain>
    </source>
</reference>
<keyword evidence="6" id="KW-1185">Reference proteome</keyword>
<evidence type="ECO:0000259" key="4">
    <source>
        <dbReference type="Pfam" id="PF10033"/>
    </source>
</evidence>
<feature type="region of interest" description="Disordered" evidence="3">
    <location>
        <begin position="351"/>
        <end position="371"/>
    </location>
</feature>
<accession>A0A0C3CAZ0</accession>